<keyword evidence="1" id="KW-0560">Oxidoreductase</keyword>
<protein>
    <submittedName>
        <fullName evidence="3">Proline dehydrogenase family protein</fullName>
    </submittedName>
</protein>
<feature type="domain" description="Proline dehydrogenase" evidence="2">
    <location>
        <begin position="30"/>
        <end position="119"/>
    </location>
</feature>
<dbReference type="PANTHER" id="PTHR13914">
    <property type="entry name" value="PROLINE OXIDASE"/>
    <property type="match status" value="1"/>
</dbReference>
<dbReference type="InterPro" id="IPR015659">
    <property type="entry name" value="Proline_oxidase"/>
</dbReference>
<organism evidence="3 4">
    <name type="scientific">Pantoea phytobeneficialis</name>
    <dbReference type="NCBI Taxonomy" id="2052056"/>
    <lineage>
        <taxon>Bacteria</taxon>
        <taxon>Pseudomonadati</taxon>
        <taxon>Pseudomonadota</taxon>
        <taxon>Gammaproteobacteria</taxon>
        <taxon>Enterobacterales</taxon>
        <taxon>Erwiniaceae</taxon>
        <taxon>Pantoea</taxon>
    </lineage>
</organism>
<dbReference type="EMBL" id="JAUOOM010000026">
    <property type="protein sequence ID" value="MDO6409160.1"/>
    <property type="molecule type" value="Genomic_DNA"/>
</dbReference>
<evidence type="ECO:0000259" key="2">
    <source>
        <dbReference type="Pfam" id="PF01619"/>
    </source>
</evidence>
<dbReference type="InterPro" id="IPR029041">
    <property type="entry name" value="FAD-linked_oxidoreductase-like"/>
</dbReference>
<dbReference type="Gene3D" id="3.20.20.220">
    <property type="match status" value="1"/>
</dbReference>
<dbReference type="Pfam" id="PF01619">
    <property type="entry name" value="Pro_dh"/>
    <property type="match status" value="1"/>
</dbReference>
<dbReference type="RefSeq" id="WP_208723622.1">
    <property type="nucleotide sequence ID" value="NZ_CP024636.1"/>
</dbReference>
<proteinExistence type="predicted"/>
<gene>
    <name evidence="3" type="ORF">Q3404_21540</name>
</gene>
<evidence type="ECO:0000313" key="3">
    <source>
        <dbReference type="EMBL" id="MDO6409160.1"/>
    </source>
</evidence>
<evidence type="ECO:0000313" key="4">
    <source>
        <dbReference type="Proteomes" id="UP001171299"/>
    </source>
</evidence>
<dbReference type="Proteomes" id="UP001171299">
    <property type="component" value="Unassembled WGS sequence"/>
</dbReference>
<comment type="caution">
    <text evidence="3">The sequence shown here is derived from an EMBL/GenBank/DDBJ whole genome shotgun (WGS) entry which is preliminary data.</text>
</comment>
<accession>A0ABT8Y276</accession>
<reference evidence="3" key="1">
    <citation type="submission" date="2023-07" db="EMBL/GenBank/DDBJ databases">
        <title>The extreme plant-growth-promoting properties of Pantoea phytobeneficialis PF55 revealed by functional and genomic analysis.</title>
        <authorList>
            <person name="Nascimento F.X."/>
            <person name="Marcio R.J."/>
        </authorList>
    </citation>
    <scope>NUCLEOTIDE SEQUENCE</scope>
    <source>
        <strain evidence="3">PF55</strain>
    </source>
</reference>
<evidence type="ECO:0000256" key="1">
    <source>
        <dbReference type="ARBA" id="ARBA00023002"/>
    </source>
</evidence>
<keyword evidence="4" id="KW-1185">Reference proteome</keyword>
<dbReference type="PANTHER" id="PTHR13914:SF0">
    <property type="entry name" value="PROLINE DEHYDROGENASE 1, MITOCHONDRIAL"/>
    <property type="match status" value="1"/>
</dbReference>
<name>A0ABT8Y276_9GAMM</name>
<sequence length="131" mass="14880">MMKRSAKRVYQEDPQFLVAEASRDRSAINPHYLAHVKRCFAEGLFVSVATHDEALIDAVVALAKAQHVAPDAFEFQMLLGVCETLRARVHALGFAVRVYVPYGADWYGYSTRRLQENPRITGYILRALIKR</sequence>
<dbReference type="SUPFAM" id="SSF51730">
    <property type="entry name" value="FAD-linked oxidoreductase"/>
    <property type="match status" value="1"/>
</dbReference>
<dbReference type="InterPro" id="IPR002872">
    <property type="entry name" value="Proline_DH_dom"/>
</dbReference>